<feature type="compositionally biased region" description="Low complexity" evidence="1">
    <location>
        <begin position="365"/>
        <end position="386"/>
    </location>
</feature>
<accession>A0A7R8V040</accession>
<evidence type="ECO:0000313" key="2">
    <source>
        <dbReference type="EMBL" id="CAD7090118.1"/>
    </source>
</evidence>
<gene>
    <name evidence="2" type="ORF">HERILL_LOCUS12624</name>
</gene>
<dbReference type="InParanoid" id="A0A7R8V040"/>
<protein>
    <submittedName>
        <fullName evidence="2">Uncharacterized protein</fullName>
    </submittedName>
</protein>
<evidence type="ECO:0000256" key="1">
    <source>
        <dbReference type="SAM" id="MobiDB-lite"/>
    </source>
</evidence>
<sequence>MRDQKVAEKDSTFEIQAENDYKISEGYLPEEKKYAITDVSRTIYYDCLPNVTMHDAISSAQMYHSGNVNKSPVKNIEGARPYRIRQCPNVRRTPFQMSKLEGSRAKVIPYRWKFNAGQLSPYQAGRRTSKIMSKIADITQKPKRIKLDNAAINIPLRQRSALIDSSYIGNWGQNRRRESYISPRHNVVHVGENGKRVDLNRLEMQSTQSLSAAAMGSKSTNLSSHSNGYIYDPYESDQGTRWASVPHFRDLHNEGYESPTISSLVANKQLTNPYSNKNKVKNNSLLHRKGNLMDEGYDKNWTEDSSSGSDSMYRTIFNPQENISAPSLQKDLKLKNNYSGDYMSHSLAYSHLNLSNPPCAGDTNSTQSFESDMSSDSSVRDSINASGNEDVNGDFGMLRSLKVWSYPKEFLESFNWVLPKSSGHKVVTSLKDYN</sequence>
<dbReference type="AlphaFoldDB" id="A0A7R8V040"/>
<evidence type="ECO:0000313" key="3">
    <source>
        <dbReference type="Proteomes" id="UP000594454"/>
    </source>
</evidence>
<organism evidence="2 3">
    <name type="scientific">Hermetia illucens</name>
    <name type="common">Black soldier fly</name>
    <dbReference type="NCBI Taxonomy" id="343691"/>
    <lineage>
        <taxon>Eukaryota</taxon>
        <taxon>Metazoa</taxon>
        <taxon>Ecdysozoa</taxon>
        <taxon>Arthropoda</taxon>
        <taxon>Hexapoda</taxon>
        <taxon>Insecta</taxon>
        <taxon>Pterygota</taxon>
        <taxon>Neoptera</taxon>
        <taxon>Endopterygota</taxon>
        <taxon>Diptera</taxon>
        <taxon>Brachycera</taxon>
        <taxon>Stratiomyomorpha</taxon>
        <taxon>Stratiomyidae</taxon>
        <taxon>Hermetiinae</taxon>
        <taxon>Hermetia</taxon>
    </lineage>
</organism>
<reference evidence="2 3" key="1">
    <citation type="submission" date="2020-11" db="EMBL/GenBank/DDBJ databases">
        <authorList>
            <person name="Wallbank WR R."/>
            <person name="Pardo Diaz C."/>
            <person name="Kozak K."/>
            <person name="Martin S."/>
            <person name="Jiggins C."/>
            <person name="Moest M."/>
            <person name="Warren A I."/>
            <person name="Generalovic N T."/>
            <person name="Byers J.R.P. K."/>
            <person name="Montejo-Kovacevich G."/>
            <person name="Yen C E."/>
        </authorList>
    </citation>
    <scope>NUCLEOTIDE SEQUENCE [LARGE SCALE GENOMIC DNA]</scope>
</reference>
<name>A0A7R8V040_HERIL</name>
<feature type="region of interest" description="Disordered" evidence="1">
    <location>
        <begin position="359"/>
        <end position="387"/>
    </location>
</feature>
<keyword evidence="3" id="KW-1185">Reference proteome</keyword>
<dbReference type="EMBL" id="LR899013">
    <property type="protein sequence ID" value="CAD7090118.1"/>
    <property type="molecule type" value="Genomic_DNA"/>
</dbReference>
<dbReference type="Proteomes" id="UP000594454">
    <property type="component" value="Chromosome 5"/>
</dbReference>
<proteinExistence type="predicted"/>